<accession>A0A158AFU2</accession>
<evidence type="ECO:0000256" key="1">
    <source>
        <dbReference type="SAM" id="MobiDB-lite"/>
    </source>
</evidence>
<feature type="compositionally biased region" description="Low complexity" evidence="1">
    <location>
        <begin position="37"/>
        <end position="60"/>
    </location>
</feature>
<dbReference type="STRING" id="1777144.AWB83_01784"/>
<protein>
    <recommendedName>
        <fullName evidence="4">Lipoprotein</fullName>
    </recommendedName>
</protein>
<dbReference type="AlphaFoldDB" id="A0A158AFU2"/>
<evidence type="ECO:0000313" key="2">
    <source>
        <dbReference type="EMBL" id="SAK56682.1"/>
    </source>
</evidence>
<keyword evidence="3" id="KW-1185">Reference proteome</keyword>
<proteinExistence type="predicted"/>
<sequence>MNRILRSGMIPALACACTTGATNACARHNGAPPGNISSDGGASGKSAGLAGGADAAGQSGTDPAKREDWNA</sequence>
<gene>
    <name evidence="2" type="ORF">AWB83_01784</name>
</gene>
<name>A0A158AFU2_9BURK</name>
<feature type="region of interest" description="Disordered" evidence="1">
    <location>
        <begin position="28"/>
        <end position="71"/>
    </location>
</feature>
<evidence type="ECO:0008006" key="4">
    <source>
        <dbReference type="Google" id="ProtNLM"/>
    </source>
</evidence>
<dbReference type="PROSITE" id="PS51257">
    <property type="entry name" value="PROKAR_LIPOPROTEIN"/>
    <property type="match status" value="1"/>
</dbReference>
<comment type="caution">
    <text evidence="2">The sequence shown here is derived from an EMBL/GenBank/DDBJ whole genome shotgun (WGS) entry which is preliminary data.</text>
</comment>
<dbReference type="Proteomes" id="UP000054978">
    <property type="component" value="Unassembled WGS sequence"/>
</dbReference>
<evidence type="ECO:0000313" key="3">
    <source>
        <dbReference type="Proteomes" id="UP000054978"/>
    </source>
</evidence>
<dbReference type="EMBL" id="FCOB02000007">
    <property type="protein sequence ID" value="SAK56682.1"/>
    <property type="molecule type" value="Genomic_DNA"/>
</dbReference>
<reference evidence="2" key="1">
    <citation type="submission" date="2016-01" db="EMBL/GenBank/DDBJ databases">
        <authorList>
            <person name="Peeters C."/>
        </authorList>
    </citation>
    <scope>NUCLEOTIDE SEQUENCE [LARGE SCALE GENOMIC DNA]</scope>
    <source>
        <strain evidence="2">LMG 29326</strain>
    </source>
</reference>
<organism evidence="2 3">
    <name type="scientific">Caballeronia ptereochthonis</name>
    <dbReference type="NCBI Taxonomy" id="1777144"/>
    <lineage>
        <taxon>Bacteria</taxon>
        <taxon>Pseudomonadati</taxon>
        <taxon>Pseudomonadota</taxon>
        <taxon>Betaproteobacteria</taxon>
        <taxon>Burkholderiales</taxon>
        <taxon>Burkholderiaceae</taxon>
        <taxon>Caballeronia</taxon>
    </lineage>
</organism>